<protein>
    <submittedName>
        <fullName evidence="1">Uncharacterized protein</fullName>
    </submittedName>
</protein>
<name>A0A414WV26_BACOV</name>
<accession>A0A414WV26</accession>
<dbReference type="Proteomes" id="UP000283329">
    <property type="component" value="Unassembled WGS sequence"/>
</dbReference>
<comment type="caution">
    <text evidence="1">The sequence shown here is derived from an EMBL/GenBank/DDBJ whole genome shotgun (WGS) entry which is preliminary data.</text>
</comment>
<evidence type="ECO:0000313" key="1">
    <source>
        <dbReference type="EMBL" id="RHH42168.1"/>
    </source>
</evidence>
<proteinExistence type="predicted"/>
<evidence type="ECO:0000313" key="2">
    <source>
        <dbReference type="Proteomes" id="UP000283329"/>
    </source>
</evidence>
<sequence>MGDFKQWETKFDKQDLVDFTFNREALLWLKLKSISKKEPQNDFLQFSGISPQTTGVKKIWCELFDTMKNDIEGSIRLLDDFSEAENQKQLSVLDIETLSNDLYKVQSFKWGGDHTNSLDKYLVTRYVKAIISYDELQSKVPEIGDAAYGYVMSSWYNHWSSILIEHVFKSHVSVIPTVGQVKGVDFFVDGIPFDLKVTHLPKGFIDQILKAKNYKPELTYLKSQAKALGITFDKDASDDVINYQIIAKLKDVNTQAANDVLDTTKNRRQEILSYALDNPKELSKWLYENQGDMRFGAENRLFLVLIDNDNWDNSWSLKRNINLLRPKIMGYLDSFSSENIEDMKIEFTFKSHLYTTYADILFIIKD</sequence>
<dbReference type="AlphaFoldDB" id="A0A414WV26"/>
<reference evidence="1 2" key="1">
    <citation type="submission" date="2018-08" db="EMBL/GenBank/DDBJ databases">
        <title>A genome reference for cultivated species of the human gut microbiota.</title>
        <authorList>
            <person name="Zou Y."/>
            <person name="Xue W."/>
            <person name="Luo G."/>
        </authorList>
    </citation>
    <scope>NUCLEOTIDE SEQUENCE [LARGE SCALE GENOMIC DNA]</scope>
    <source>
        <strain evidence="1 2">AM17-48</strain>
    </source>
</reference>
<gene>
    <name evidence="1" type="ORF">DW206_19710</name>
</gene>
<dbReference type="EMBL" id="QRJR01000024">
    <property type="protein sequence ID" value="RHH42168.1"/>
    <property type="molecule type" value="Genomic_DNA"/>
</dbReference>
<organism evidence="1 2">
    <name type="scientific">Bacteroides ovatus</name>
    <dbReference type="NCBI Taxonomy" id="28116"/>
    <lineage>
        <taxon>Bacteria</taxon>
        <taxon>Pseudomonadati</taxon>
        <taxon>Bacteroidota</taxon>
        <taxon>Bacteroidia</taxon>
        <taxon>Bacteroidales</taxon>
        <taxon>Bacteroidaceae</taxon>
        <taxon>Bacteroides</taxon>
    </lineage>
</organism>
<dbReference type="RefSeq" id="WP_115485213.1">
    <property type="nucleotide sequence ID" value="NZ_CACRTD010000061.1"/>
</dbReference>